<reference evidence="3" key="1">
    <citation type="submission" date="2022-11" db="UniProtKB">
        <authorList>
            <consortium name="WormBaseParasite"/>
        </authorList>
    </citation>
    <scope>IDENTIFICATION</scope>
</reference>
<evidence type="ECO:0000256" key="1">
    <source>
        <dbReference type="SAM" id="MobiDB-lite"/>
    </source>
</evidence>
<organism evidence="2 3">
    <name type="scientific">Parascaris equorum</name>
    <name type="common">Equine roundworm</name>
    <dbReference type="NCBI Taxonomy" id="6256"/>
    <lineage>
        <taxon>Eukaryota</taxon>
        <taxon>Metazoa</taxon>
        <taxon>Ecdysozoa</taxon>
        <taxon>Nematoda</taxon>
        <taxon>Chromadorea</taxon>
        <taxon>Rhabditida</taxon>
        <taxon>Spirurina</taxon>
        <taxon>Ascaridomorpha</taxon>
        <taxon>Ascaridoidea</taxon>
        <taxon>Ascarididae</taxon>
        <taxon>Parascaris</taxon>
    </lineage>
</organism>
<keyword evidence="2" id="KW-1185">Reference proteome</keyword>
<sequence length="89" mass="9356">MTNTTDYAFNPSSTNAQASEGGVASEEECEESFGDGSMKSVLHKILGDGYDKTIVPSKNGALVSVEVALQTFSDISESSASFTADILLR</sequence>
<dbReference type="WBParaSite" id="PEQ_0000712901-mRNA-1">
    <property type="protein sequence ID" value="PEQ_0000712901-mRNA-1"/>
    <property type="gene ID" value="PEQ_0000712901"/>
</dbReference>
<feature type="region of interest" description="Disordered" evidence="1">
    <location>
        <begin position="1"/>
        <end position="35"/>
    </location>
</feature>
<dbReference type="Proteomes" id="UP000887564">
    <property type="component" value="Unplaced"/>
</dbReference>
<dbReference type="AlphaFoldDB" id="A0A914RKU1"/>
<accession>A0A914RKU1</accession>
<name>A0A914RKU1_PAREQ</name>
<proteinExistence type="predicted"/>
<feature type="compositionally biased region" description="Polar residues" evidence="1">
    <location>
        <begin position="1"/>
        <end position="18"/>
    </location>
</feature>
<protein>
    <submittedName>
        <fullName evidence="3">Uncharacterized protein</fullName>
    </submittedName>
</protein>
<evidence type="ECO:0000313" key="2">
    <source>
        <dbReference type="Proteomes" id="UP000887564"/>
    </source>
</evidence>
<evidence type="ECO:0000313" key="3">
    <source>
        <dbReference type="WBParaSite" id="PEQ_0000712901-mRNA-1"/>
    </source>
</evidence>